<keyword evidence="16" id="KW-1185">Reference proteome</keyword>
<dbReference type="SMART" id="SM00220">
    <property type="entry name" value="S_TKc"/>
    <property type="match status" value="1"/>
</dbReference>
<keyword evidence="9 13" id="KW-0067">ATP-binding</keyword>
<comment type="catalytic activity">
    <reaction evidence="11">
        <text>L-seryl-[protein] + ATP = O-phospho-L-seryl-[protein] + ADP + H(+)</text>
        <dbReference type="Rhea" id="RHEA:17989"/>
        <dbReference type="Rhea" id="RHEA-COMP:9863"/>
        <dbReference type="Rhea" id="RHEA-COMP:11604"/>
        <dbReference type="ChEBI" id="CHEBI:15378"/>
        <dbReference type="ChEBI" id="CHEBI:29999"/>
        <dbReference type="ChEBI" id="CHEBI:30616"/>
        <dbReference type="ChEBI" id="CHEBI:83421"/>
        <dbReference type="ChEBI" id="CHEBI:456216"/>
        <dbReference type="EC" id="2.7.11.1"/>
    </reaction>
</comment>
<feature type="compositionally biased region" description="Pro residues" evidence="14">
    <location>
        <begin position="962"/>
        <end position="972"/>
    </location>
</feature>
<evidence type="ECO:0000256" key="3">
    <source>
        <dbReference type="ARBA" id="ARBA00022490"/>
    </source>
</evidence>
<dbReference type="InterPro" id="IPR000719">
    <property type="entry name" value="Prot_kinase_dom"/>
</dbReference>
<evidence type="ECO:0000256" key="8">
    <source>
        <dbReference type="ARBA" id="ARBA00022777"/>
    </source>
</evidence>
<comment type="subcellular location">
    <subcellularLocation>
        <location evidence="1">Cytoplasm</location>
    </subcellularLocation>
</comment>
<comment type="similarity">
    <text evidence="12">Belongs to the protein kinase superfamily. CK1 Ser/Thr protein kinase family.</text>
</comment>
<reference evidence="17" key="1">
    <citation type="submission" date="2025-08" db="UniProtKB">
        <authorList>
            <consortium name="RefSeq"/>
        </authorList>
    </citation>
    <scope>IDENTIFICATION</scope>
</reference>
<dbReference type="RefSeq" id="XP_005736634.1">
    <property type="nucleotide sequence ID" value="XM_005736577.1"/>
</dbReference>
<dbReference type="Gene3D" id="1.10.510.10">
    <property type="entry name" value="Transferase(Phosphotransferase) domain 1"/>
    <property type="match status" value="1"/>
</dbReference>
<keyword evidence="7 13" id="KW-0547">Nucleotide-binding</keyword>
<evidence type="ECO:0000256" key="14">
    <source>
        <dbReference type="SAM" id="MobiDB-lite"/>
    </source>
</evidence>
<dbReference type="PROSITE" id="PS50011">
    <property type="entry name" value="PROTEIN_KINASE_DOM"/>
    <property type="match status" value="1"/>
</dbReference>
<evidence type="ECO:0000256" key="5">
    <source>
        <dbReference type="ARBA" id="ARBA00022553"/>
    </source>
</evidence>
<dbReference type="GeneID" id="102208906"/>
<name>A0A9Y3VMT3_9CICH</name>
<feature type="compositionally biased region" description="Low complexity" evidence="14">
    <location>
        <begin position="928"/>
        <end position="959"/>
    </location>
</feature>
<feature type="region of interest" description="Disordered" evidence="14">
    <location>
        <begin position="514"/>
        <end position="538"/>
    </location>
</feature>
<feature type="domain" description="Protein kinase" evidence="15">
    <location>
        <begin position="21"/>
        <end position="284"/>
    </location>
</feature>
<dbReference type="InterPro" id="IPR011009">
    <property type="entry name" value="Kinase-like_dom_sf"/>
</dbReference>
<accession>A0A9Y3VMT3</accession>
<keyword evidence="6" id="KW-0808">Transferase</keyword>
<keyword evidence="8 17" id="KW-0418">Kinase</keyword>
<evidence type="ECO:0000313" key="17">
    <source>
        <dbReference type="RefSeq" id="XP_005736634.1"/>
    </source>
</evidence>
<evidence type="ECO:0000256" key="12">
    <source>
        <dbReference type="ARBA" id="ARBA00061588"/>
    </source>
</evidence>
<keyword evidence="4" id="KW-0723">Serine/threonine-protein kinase</keyword>
<protein>
    <recommendedName>
        <fullName evidence="2">non-specific serine/threonine protein kinase</fullName>
        <ecNumber evidence="2">2.7.11.1</ecNumber>
    </recommendedName>
</protein>
<feature type="region of interest" description="Disordered" evidence="14">
    <location>
        <begin position="402"/>
        <end position="423"/>
    </location>
</feature>
<evidence type="ECO:0000256" key="11">
    <source>
        <dbReference type="ARBA" id="ARBA00048679"/>
    </source>
</evidence>
<evidence type="ECO:0000256" key="13">
    <source>
        <dbReference type="PROSITE-ProRule" id="PRU10141"/>
    </source>
</evidence>
<feature type="compositionally biased region" description="Polar residues" evidence="14">
    <location>
        <begin position="873"/>
        <end position="886"/>
    </location>
</feature>
<feature type="region of interest" description="Disordered" evidence="14">
    <location>
        <begin position="351"/>
        <end position="384"/>
    </location>
</feature>
<organism evidence="16 17">
    <name type="scientific">Pundamilia nyererei</name>
    <dbReference type="NCBI Taxonomy" id="303518"/>
    <lineage>
        <taxon>Eukaryota</taxon>
        <taxon>Metazoa</taxon>
        <taxon>Chordata</taxon>
        <taxon>Craniata</taxon>
        <taxon>Vertebrata</taxon>
        <taxon>Euteleostomi</taxon>
        <taxon>Actinopterygii</taxon>
        <taxon>Neopterygii</taxon>
        <taxon>Teleostei</taxon>
        <taxon>Neoteleostei</taxon>
        <taxon>Acanthomorphata</taxon>
        <taxon>Ovalentaria</taxon>
        <taxon>Cichlomorphae</taxon>
        <taxon>Cichliformes</taxon>
        <taxon>Cichlidae</taxon>
        <taxon>African cichlids</taxon>
        <taxon>Pseudocrenilabrinae</taxon>
        <taxon>Haplochromini</taxon>
        <taxon>Pundamilia</taxon>
    </lineage>
</organism>
<proteinExistence type="inferred from homology"/>
<dbReference type="PANTHER" id="PTHR11909">
    <property type="entry name" value="CASEIN KINASE-RELATED"/>
    <property type="match status" value="1"/>
</dbReference>
<feature type="compositionally biased region" description="Low complexity" evidence="14">
    <location>
        <begin position="732"/>
        <end position="746"/>
    </location>
</feature>
<dbReference type="CTD" id="100331590"/>
<evidence type="ECO:0000256" key="4">
    <source>
        <dbReference type="ARBA" id="ARBA00022527"/>
    </source>
</evidence>
<sequence>MSGGAEQTDILSVLSLVKERWKVVKKIGGGGFGEIYEATDLMTRVSVALKVESAQQPKQVLKMEVAVLKKLQGKDHVCRFVGCGRNDRFNYVVMELQGRNLADLRRSMPRGTFSISTTLRLGRQILEAIESIHSVGFLHRDIKPSNFAMGRFPSTCRTCYMLDFGLARQFTNSCQEVRPPRPVAGFRGTVRYASVNAHKNKEMGRHDDLWSLFYMLVEFLVGQLPWRKIKDKEHVGKLKETYDHRLMLKHLPAEFGVFLDHISSLDYFTKPDYQLLMSVFDNSMKTYNVVENDPYDWERTTTDGTLTISASTTTPQHHTRLTPAHMGMANASLIPGDLLRENTDEVLQDEQLSDVENNPAPERLPGSPLHPHRNQETDVWEELDRNRNRIRTAVWKTAAEEEHCNNQGNQGHQSPYAGPSLGSPVKLHSEVVASDRDGPLLRKLRNIHSFELERRLGLESKPSPERFVDACSAKQQLGTQQQEKESDRAAIIPVTQAQTVIAGERPDRVWHYDEEFLSGGGSPKPASPGSLEQGEGAASSGGFVALNLSSGRQDFDSREWVMVERPSGSPGVKATTSPSEEEEEPEVLQPDGQDPGWEKGSQSPRSGKAKQESTASSKGSVKMDKLELSVGPAGPLPPITPTSPAEALAEGVLTQLTAQRPSGLSSQSGSDSAPQCFLLERHGEAEAEAQQVQERTVDISSPQDHVASHPGSPVDPLAEMLVNGDSRTKAQSPVPSRTSSPRCPRSPCSPPPCSASSHRSPRSPLFANGRLSPPVNNQRDLSIGTFLKLKDNENDSIPTPCVTEPQLKGEDPREVNLTPEQITSPASSTPLAAPRKDPSRRQSRIPVLEPSALLELPPPGSAKEKLLQKKASHQGQVPSPTASPSLSDRRGPMVASLTRDPLSSTSDRSQDEDSLMGSHSDRQGDDAPSLSSSSSPLSRKSRIPRPVQAASSAEQLAAQFMPRPPPGKPPCRPTVEGRLRRYRIRAGSTSDSELLTCIAQLMHGSRGSPLHHRSSAQHGGSRMGICSLTSSPHHHRSSSASPRSSSSLQRSVSSSPSRHEHRGGGGGGCFGRSRSPPSFSGSPPPRRFYHHHHQDTCCSRQARTSPFHLSRGKGCSKESKCSSKLSR</sequence>
<keyword evidence="5" id="KW-0597">Phosphoprotein</keyword>
<evidence type="ECO:0000256" key="6">
    <source>
        <dbReference type="ARBA" id="ARBA00022679"/>
    </source>
</evidence>
<comment type="catalytic activity">
    <reaction evidence="10">
        <text>L-threonyl-[protein] + ATP = O-phospho-L-threonyl-[protein] + ADP + H(+)</text>
        <dbReference type="Rhea" id="RHEA:46608"/>
        <dbReference type="Rhea" id="RHEA-COMP:11060"/>
        <dbReference type="Rhea" id="RHEA-COMP:11605"/>
        <dbReference type="ChEBI" id="CHEBI:15378"/>
        <dbReference type="ChEBI" id="CHEBI:30013"/>
        <dbReference type="ChEBI" id="CHEBI:30616"/>
        <dbReference type="ChEBI" id="CHEBI:61977"/>
        <dbReference type="ChEBI" id="CHEBI:456216"/>
        <dbReference type="EC" id="2.7.11.1"/>
    </reaction>
</comment>
<feature type="compositionally biased region" description="Low complexity" evidence="14">
    <location>
        <begin position="662"/>
        <end position="672"/>
    </location>
</feature>
<feature type="compositionally biased region" description="Low complexity" evidence="14">
    <location>
        <begin position="1038"/>
        <end position="1056"/>
    </location>
</feature>
<dbReference type="GO" id="GO:0005524">
    <property type="term" value="F:ATP binding"/>
    <property type="evidence" value="ECO:0007669"/>
    <property type="project" value="UniProtKB-UniRule"/>
</dbReference>
<evidence type="ECO:0000259" key="15">
    <source>
        <dbReference type="PROSITE" id="PS50011"/>
    </source>
</evidence>
<feature type="region of interest" description="Disordered" evidence="14">
    <location>
        <begin position="557"/>
        <end position="975"/>
    </location>
</feature>
<feature type="compositionally biased region" description="Polar residues" evidence="14">
    <location>
        <begin position="818"/>
        <end position="830"/>
    </location>
</feature>
<dbReference type="Pfam" id="PF00069">
    <property type="entry name" value="Pkinase"/>
    <property type="match status" value="1"/>
</dbReference>
<evidence type="ECO:0000256" key="10">
    <source>
        <dbReference type="ARBA" id="ARBA00047899"/>
    </source>
</evidence>
<dbReference type="GO" id="GO:0015630">
    <property type="term" value="C:microtubule cytoskeleton"/>
    <property type="evidence" value="ECO:0007669"/>
    <property type="project" value="UniProtKB-ARBA"/>
</dbReference>
<evidence type="ECO:0000256" key="7">
    <source>
        <dbReference type="ARBA" id="ARBA00022741"/>
    </source>
</evidence>
<dbReference type="AlphaFoldDB" id="A0A9Y3VMT3"/>
<dbReference type="FunFam" id="1.10.510.10:FF:000167">
    <property type="entry name" value="Tau tubulin kinase 1"/>
    <property type="match status" value="1"/>
</dbReference>
<feature type="region of interest" description="Disordered" evidence="14">
    <location>
        <begin position="1005"/>
        <end position="1127"/>
    </location>
</feature>
<gene>
    <name evidence="17" type="primary">ttbk2a</name>
</gene>
<evidence type="ECO:0000256" key="1">
    <source>
        <dbReference type="ARBA" id="ARBA00004496"/>
    </source>
</evidence>
<dbReference type="FunFam" id="3.30.200.20:FF:000358">
    <property type="entry name" value="Tau tubulin kinase 2b"/>
    <property type="match status" value="1"/>
</dbReference>
<dbReference type="EC" id="2.7.11.1" evidence="2"/>
<dbReference type="GO" id="GO:0004674">
    <property type="term" value="F:protein serine/threonine kinase activity"/>
    <property type="evidence" value="ECO:0007669"/>
    <property type="project" value="UniProtKB-KW"/>
</dbReference>
<dbReference type="GO" id="GO:0005737">
    <property type="term" value="C:cytoplasm"/>
    <property type="evidence" value="ECO:0007669"/>
    <property type="project" value="UniProtKB-SubCell"/>
</dbReference>
<dbReference type="PROSITE" id="PS00107">
    <property type="entry name" value="PROTEIN_KINASE_ATP"/>
    <property type="match status" value="1"/>
</dbReference>
<dbReference type="InterPro" id="IPR017441">
    <property type="entry name" value="Protein_kinase_ATP_BS"/>
</dbReference>
<dbReference type="SUPFAM" id="SSF56112">
    <property type="entry name" value="Protein kinase-like (PK-like)"/>
    <property type="match status" value="1"/>
</dbReference>
<evidence type="ECO:0000256" key="2">
    <source>
        <dbReference type="ARBA" id="ARBA00012513"/>
    </source>
</evidence>
<feature type="binding site" evidence="13">
    <location>
        <position position="50"/>
    </location>
    <ligand>
        <name>ATP</name>
        <dbReference type="ChEBI" id="CHEBI:30616"/>
    </ligand>
</feature>
<dbReference type="Proteomes" id="UP000695023">
    <property type="component" value="Unplaced"/>
</dbReference>
<evidence type="ECO:0000313" key="16">
    <source>
        <dbReference type="Proteomes" id="UP000695023"/>
    </source>
</evidence>
<keyword evidence="3" id="KW-0963">Cytoplasm</keyword>
<feature type="compositionally biased region" description="Low complexity" evidence="14">
    <location>
        <begin position="1071"/>
        <end position="1081"/>
    </location>
</feature>
<evidence type="ECO:0000256" key="9">
    <source>
        <dbReference type="ARBA" id="ARBA00022840"/>
    </source>
</evidence>
<dbReference type="InterPro" id="IPR050235">
    <property type="entry name" value="CK1_Ser-Thr_kinase"/>
</dbReference>
<feature type="compositionally biased region" description="Low complexity" evidence="14">
    <location>
        <begin position="754"/>
        <end position="764"/>
    </location>
</feature>